<dbReference type="EMBL" id="WAJR01000031">
    <property type="protein sequence ID" value="KAB1636957.1"/>
    <property type="molecule type" value="Genomic_DNA"/>
</dbReference>
<dbReference type="Proteomes" id="UP000468668">
    <property type="component" value="Unassembled WGS sequence"/>
</dbReference>
<sequence length="460" mass="50638">MAASASTTESSAPLAAGSVLAEAASIAEGAIESARVSLMAQLPFMDIALWRMPLVARLQESAFETDGRLLWFDVAQVIDLYRKNPNEVLRGYFHTIMHCVFRHPFDDKHPERALWDIACDASVEATAIELLGTGFPSAQDVAAKRMLGKIRENCPTLTAQSIYRALIGTGEEDPPAFSCSFAASLENVFARDGHEAWPRTSERESSMKSAGDKLALMPSDGTDKLGGKSDDDADSEDKTRSPGANMPGMAAPSSSSNAVLGDIEDPDAIVDVESSEEAEATFESMDGVSYSDFSDMSWQDISSQIDMDMEAFSGKIGLNVGTFQVNLTVANRKRYDYRAFLKRFSALSEEMKTSPDEFDYIYYTYGLSRYKNMPLIEPLEYQESNRIRDFVIAIDTSASCAGKLVRTFAEKTYDVLKNSEGFGHKVNIHVIQCDCDIDRVPNVGVRGRFPVRRKQEAVIA</sequence>
<gene>
    <name evidence="3" type="ORF">F8C90_09395</name>
</gene>
<feature type="compositionally biased region" description="Basic and acidic residues" evidence="1">
    <location>
        <begin position="196"/>
        <end position="206"/>
    </location>
</feature>
<dbReference type="InterPro" id="IPR025154">
    <property type="entry name" value="Put_metallopeptidase_dom"/>
</dbReference>
<reference evidence="3 4" key="1">
    <citation type="submission" date="2019-09" db="EMBL/GenBank/DDBJ databases">
        <title>Whole genome shotgun sequencing (WGS) of Ellagibacter isourolithinifaciens DSM 104140(T) and Adlercreutzia muris DSM 29508(T).</title>
        <authorList>
            <person name="Stoll D.A."/>
            <person name="Danylec N."/>
            <person name="Huch M."/>
        </authorList>
    </citation>
    <scope>NUCLEOTIDE SEQUENCE [LARGE SCALE GENOMIC DNA]</scope>
    <source>
        <strain evidence="3 4">DSM 104140</strain>
    </source>
</reference>
<accession>A0A6N6NJB3</accession>
<evidence type="ECO:0000313" key="3">
    <source>
        <dbReference type="EMBL" id="KAB1636957.1"/>
    </source>
</evidence>
<dbReference type="GeneID" id="98658625"/>
<evidence type="ECO:0000256" key="1">
    <source>
        <dbReference type="SAM" id="MobiDB-lite"/>
    </source>
</evidence>
<feature type="region of interest" description="Disordered" evidence="1">
    <location>
        <begin position="196"/>
        <end position="261"/>
    </location>
</feature>
<organism evidence="3 4">
    <name type="scientific">Ellagibacter isourolithinifaciens</name>
    <dbReference type="NCBI Taxonomy" id="2137581"/>
    <lineage>
        <taxon>Bacteria</taxon>
        <taxon>Bacillati</taxon>
        <taxon>Actinomycetota</taxon>
        <taxon>Coriobacteriia</taxon>
        <taxon>Eggerthellales</taxon>
        <taxon>Eggerthellaceae</taxon>
        <taxon>Ellagibacter</taxon>
    </lineage>
</organism>
<evidence type="ECO:0000313" key="4">
    <source>
        <dbReference type="Proteomes" id="UP000468668"/>
    </source>
</evidence>
<comment type="caution">
    <text evidence="3">The sequence shown here is derived from an EMBL/GenBank/DDBJ whole genome shotgun (WGS) entry which is preliminary data.</text>
</comment>
<feature type="domain" description="Putative metallopeptidase" evidence="2">
    <location>
        <begin position="32"/>
        <end position="220"/>
    </location>
</feature>
<name>A0A6N6NJB3_9ACTN</name>
<protein>
    <recommendedName>
        <fullName evidence="2">Putative metallopeptidase domain-containing protein</fullName>
    </recommendedName>
</protein>
<dbReference type="RefSeq" id="WP_211361086.1">
    <property type="nucleotide sequence ID" value="NZ_WAJR01000031.1"/>
</dbReference>
<dbReference type="Pfam" id="PF13203">
    <property type="entry name" value="DUF2201_N"/>
    <property type="match status" value="1"/>
</dbReference>
<keyword evidence="4" id="KW-1185">Reference proteome</keyword>
<proteinExistence type="predicted"/>
<feature type="compositionally biased region" description="Basic and acidic residues" evidence="1">
    <location>
        <begin position="221"/>
        <end position="240"/>
    </location>
</feature>
<evidence type="ECO:0000259" key="2">
    <source>
        <dbReference type="Pfam" id="PF13203"/>
    </source>
</evidence>
<dbReference type="AlphaFoldDB" id="A0A6N6NJB3"/>